<organism evidence="1 2">
    <name type="scientific">Methanohalophilus halophilus</name>
    <dbReference type="NCBI Taxonomy" id="2177"/>
    <lineage>
        <taxon>Archaea</taxon>
        <taxon>Methanobacteriati</taxon>
        <taxon>Methanobacteriota</taxon>
        <taxon>Stenosarchaea group</taxon>
        <taxon>Methanomicrobia</taxon>
        <taxon>Methanosarcinales</taxon>
        <taxon>Methanosarcinaceae</taxon>
        <taxon>Methanohalophilus</taxon>
    </lineage>
</organism>
<dbReference type="InterPro" id="IPR009000">
    <property type="entry name" value="Transl_B-barrel_sf"/>
</dbReference>
<dbReference type="InterPro" id="IPR038664">
    <property type="entry name" value="Gar1/Naf1_Cbf5-bd_sf"/>
</dbReference>
<reference evidence="1 2" key="1">
    <citation type="submission" date="2018-10" db="EMBL/GenBank/DDBJ databases">
        <title>Cultivation of a novel Methanohalophilus strain from Kebrit Deep of the Red Sea and a genomic comparison of members of the genus Methanohalophilus.</title>
        <authorList>
            <person name="Guan Y."/>
            <person name="Ngugi D.K."/>
            <person name="Stingl U."/>
        </authorList>
    </citation>
    <scope>NUCLEOTIDE SEQUENCE [LARGE SCALE GENOMIC DNA]</scope>
    <source>
        <strain evidence="1 2">DSM 3094</strain>
    </source>
</reference>
<accession>A0A3M9L2C6</accession>
<dbReference type="InterPro" id="IPR007504">
    <property type="entry name" value="H/ACA_rnp_Gar1/Naf1"/>
</dbReference>
<evidence type="ECO:0000313" key="2">
    <source>
        <dbReference type="Proteomes" id="UP000267921"/>
    </source>
</evidence>
<comment type="caution">
    <text evidence="1">The sequence shown here is derived from an EMBL/GenBank/DDBJ whole genome shotgun (WGS) entry which is preliminary data.</text>
</comment>
<sequence>MHMKRLGVVSHLIGGRKLIVKGSESMSSCNIKDLPRKGSAVLDKKVARIGKVSDVIGPAARPYVVVKIFSDVPDSKIKNWIREKVYVK</sequence>
<dbReference type="Gene3D" id="2.40.10.230">
    <property type="entry name" value="Probable tRNA pseudouridine synthase domain"/>
    <property type="match status" value="1"/>
</dbReference>
<proteinExistence type="predicted"/>
<dbReference type="EMBL" id="RJJG01000009">
    <property type="protein sequence ID" value="RNI07297.1"/>
    <property type="molecule type" value="Genomic_DNA"/>
</dbReference>
<dbReference type="AlphaFoldDB" id="A0A3M9L2C6"/>
<evidence type="ECO:0000313" key="1">
    <source>
        <dbReference type="EMBL" id="RNI07297.1"/>
    </source>
</evidence>
<dbReference type="Proteomes" id="UP000267921">
    <property type="component" value="Unassembled WGS sequence"/>
</dbReference>
<name>A0A3M9L2C6_9EURY</name>
<protein>
    <submittedName>
        <fullName evidence="1">H/ACA RNA-protein complex protein Gar1</fullName>
    </submittedName>
</protein>
<dbReference type="SUPFAM" id="SSF50447">
    <property type="entry name" value="Translation proteins"/>
    <property type="match status" value="1"/>
</dbReference>
<dbReference type="GO" id="GO:0001522">
    <property type="term" value="P:pseudouridine synthesis"/>
    <property type="evidence" value="ECO:0007669"/>
    <property type="project" value="InterPro"/>
</dbReference>
<gene>
    <name evidence="1" type="ORF">EFE40_10195</name>
</gene>
<dbReference type="GO" id="GO:0042254">
    <property type="term" value="P:ribosome biogenesis"/>
    <property type="evidence" value="ECO:0007669"/>
    <property type="project" value="InterPro"/>
</dbReference>
<dbReference type="Pfam" id="PF04410">
    <property type="entry name" value="Gar1"/>
    <property type="match status" value="1"/>
</dbReference>